<dbReference type="RefSeq" id="WP_194113302.1">
    <property type="nucleotide sequence ID" value="NZ_JADFFL010000009.1"/>
</dbReference>
<comment type="caution">
    <text evidence="1">The sequence shown here is derived from an EMBL/GenBank/DDBJ whole genome shotgun (WGS) entry which is preliminary data.</text>
</comment>
<evidence type="ECO:0000313" key="2">
    <source>
        <dbReference type="Proteomes" id="UP000622475"/>
    </source>
</evidence>
<sequence>MTIAAMRERAHELVDEANDVELVEILAKLEGEKALEWFEDEEFLADLDEQQHRIKSGVDPTIPLNEVNAMFNKLKTQRSQHREL</sequence>
<reference evidence="1" key="1">
    <citation type="submission" date="2020-10" db="EMBL/GenBank/DDBJ databases">
        <title>Mucilaginibacter mali sp. nov., isolated from rhizosphere soil of apple orchard.</title>
        <authorList>
            <person name="Lee J.-S."/>
            <person name="Kim H.S."/>
            <person name="Kim J.-S."/>
        </authorList>
    </citation>
    <scope>NUCLEOTIDE SEQUENCE</scope>
    <source>
        <strain evidence="1">KCTC 22746</strain>
    </source>
</reference>
<protein>
    <submittedName>
        <fullName evidence="1">Uncharacterized protein</fullName>
    </submittedName>
</protein>
<name>A0A929L1U0_9SPHI</name>
<dbReference type="Proteomes" id="UP000622475">
    <property type="component" value="Unassembled WGS sequence"/>
</dbReference>
<gene>
    <name evidence="1" type="ORF">IRJ16_19395</name>
</gene>
<accession>A0A929L1U0</accession>
<keyword evidence="2" id="KW-1185">Reference proteome</keyword>
<dbReference type="AlphaFoldDB" id="A0A929L1U0"/>
<organism evidence="1 2">
    <name type="scientific">Mucilaginibacter myungsuensis</name>
    <dbReference type="NCBI Taxonomy" id="649104"/>
    <lineage>
        <taxon>Bacteria</taxon>
        <taxon>Pseudomonadati</taxon>
        <taxon>Bacteroidota</taxon>
        <taxon>Sphingobacteriia</taxon>
        <taxon>Sphingobacteriales</taxon>
        <taxon>Sphingobacteriaceae</taxon>
        <taxon>Mucilaginibacter</taxon>
    </lineage>
</organism>
<dbReference type="EMBL" id="JADFFL010000009">
    <property type="protein sequence ID" value="MBE9664058.1"/>
    <property type="molecule type" value="Genomic_DNA"/>
</dbReference>
<proteinExistence type="predicted"/>
<evidence type="ECO:0000313" key="1">
    <source>
        <dbReference type="EMBL" id="MBE9664058.1"/>
    </source>
</evidence>